<evidence type="ECO:0000313" key="2">
    <source>
        <dbReference type="EMBL" id="PSN70963.1"/>
    </source>
</evidence>
<dbReference type="EMBL" id="KZ678131">
    <property type="protein sequence ID" value="PSN70963.1"/>
    <property type="molecule type" value="Genomic_DNA"/>
</dbReference>
<proteinExistence type="predicted"/>
<dbReference type="Proteomes" id="UP000240883">
    <property type="component" value="Unassembled WGS sequence"/>
</dbReference>
<accession>A0A2T2NZX8</accession>
<dbReference type="AlphaFoldDB" id="A0A2T2NZX8"/>
<reference evidence="2 3" key="1">
    <citation type="journal article" date="2018" name="Front. Microbiol.">
        <title>Genome-Wide Analysis of Corynespora cassiicola Leaf Fall Disease Putative Effectors.</title>
        <authorList>
            <person name="Lopez D."/>
            <person name="Ribeiro S."/>
            <person name="Label P."/>
            <person name="Fumanal B."/>
            <person name="Venisse J.S."/>
            <person name="Kohler A."/>
            <person name="de Oliveira R.R."/>
            <person name="Labutti K."/>
            <person name="Lipzen A."/>
            <person name="Lail K."/>
            <person name="Bauer D."/>
            <person name="Ohm R.A."/>
            <person name="Barry K.W."/>
            <person name="Spatafora J."/>
            <person name="Grigoriev I.V."/>
            <person name="Martin F.M."/>
            <person name="Pujade-Renaud V."/>
        </authorList>
    </citation>
    <scope>NUCLEOTIDE SEQUENCE [LARGE SCALE GENOMIC DNA]</scope>
    <source>
        <strain evidence="2 3">Philippines</strain>
    </source>
</reference>
<name>A0A2T2NZX8_CORCC</name>
<keyword evidence="3" id="KW-1185">Reference proteome</keyword>
<evidence type="ECO:0000256" key="1">
    <source>
        <dbReference type="SAM" id="MobiDB-lite"/>
    </source>
</evidence>
<gene>
    <name evidence="2" type="ORF">BS50DRAFT_270454</name>
</gene>
<organism evidence="2 3">
    <name type="scientific">Corynespora cassiicola Philippines</name>
    <dbReference type="NCBI Taxonomy" id="1448308"/>
    <lineage>
        <taxon>Eukaryota</taxon>
        <taxon>Fungi</taxon>
        <taxon>Dikarya</taxon>
        <taxon>Ascomycota</taxon>
        <taxon>Pezizomycotina</taxon>
        <taxon>Dothideomycetes</taxon>
        <taxon>Pleosporomycetidae</taxon>
        <taxon>Pleosporales</taxon>
        <taxon>Corynesporascaceae</taxon>
        <taxon>Corynespora</taxon>
    </lineage>
</organism>
<feature type="region of interest" description="Disordered" evidence="1">
    <location>
        <begin position="1"/>
        <end position="23"/>
    </location>
</feature>
<feature type="compositionally biased region" description="Polar residues" evidence="1">
    <location>
        <begin position="11"/>
        <end position="22"/>
    </location>
</feature>
<evidence type="ECO:0000313" key="3">
    <source>
        <dbReference type="Proteomes" id="UP000240883"/>
    </source>
</evidence>
<protein>
    <submittedName>
        <fullName evidence="2">Uncharacterized protein</fullName>
    </submittedName>
</protein>
<sequence length="74" mass="7612">MRRLEAVSMAVSGQTSASSHHGTSVLHLAAQDLALDPGRSPSIPNRGFTPTSVVPRALLRSTACTVGQVPNSCG</sequence>